<dbReference type="Proteomes" id="UP000095280">
    <property type="component" value="Unplaced"/>
</dbReference>
<organism evidence="2 3">
    <name type="scientific">Macrostomum lignano</name>
    <dbReference type="NCBI Taxonomy" id="282301"/>
    <lineage>
        <taxon>Eukaryota</taxon>
        <taxon>Metazoa</taxon>
        <taxon>Spiralia</taxon>
        <taxon>Lophotrochozoa</taxon>
        <taxon>Platyhelminthes</taxon>
        <taxon>Rhabditophora</taxon>
        <taxon>Macrostomorpha</taxon>
        <taxon>Macrostomida</taxon>
        <taxon>Macrostomidae</taxon>
        <taxon>Macrostomum</taxon>
    </lineage>
</organism>
<evidence type="ECO:0000313" key="3">
    <source>
        <dbReference type="WBParaSite" id="maker-unitig_16001-snap-gene-0.9-mRNA-1"/>
    </source>
</evidence>
<name>A0A1I8F3U7_9PLAT</name>
<evidence type="ECO:0000256" key="1">
    <source>
        <dbReference type="SAM" id="MobiDB-lite"/>
    </source>
</evidence>
<accession>A0A1I8F3U7</accession>
<feature type="region of interest" description="Disordered" evidence="1">
    <location>
        <begin position="38"/>
        <end position="119"/>
    </location>
</feature>
<reference evidence="3" key="1">
    <citation type="submission" date="2016-11" db="UniProtKB">
        <authorList>
            <consortium name="WormBaseParasite"/>
        </authorList>
    </citation>
    <scope>IDENTIFICATION</scope>
</reference>
<sequence length="407" mass="45595">ALLDGPIASSLSVESSEELKQKLQLPTLTKAIKRLYRGNETGSKDDSKPCIIIAAPSWPSRSPRAPPESPGSPTPTESTCSCDPRPARADSETSSTSRSRQSRGPRQAEGSEDRENDELISSTVEAGIKCEFLRHGIDIIDSPGLNENSSLDSLTLGRSTRFYTDNHLRHLDSNSGITIAEMENSKWVQTIRGGQDEEFSSFAQDQFRNLISLEQEDLPAVDEPSWRKNRDELLIQAGLFFAERKPLILDEVRALKYSESVISADMSQKTLRRSGVDEIHALINEQNNCVILRLSSGWGALKTCSVSKENLVDVPHHFTKWVVRKPSTREFVEKITSSRKQLVEKSHEADARKSDPDIKALYPESRSTSPAFTMDVTSSTKFRIHNLVHVVGVRLHKRRPKENWYTV</sequence>
<feature type="compositionally biased region" description="Pro residues" evidence="1">
    <location>
        <begin position="64"/>
        <end position="73"/>
    </location>
</feature>
<feature type="compositionally biased region" description="Low complexity" evidence="1">
    <location>
        <begin position="74"/>
        <end position="84"/>
    </location>
</feature>
<keyword evidence="2" id="KW-1185">Reference proteome</keyword>
<dbReference type="AlphaFoldDB" id="A0A1I8F3U7"/>
<proteinExistence type="predicted"/>
<protein>
    <submittedName>
        <fullName evidence="3">SH2 domain-containing protein</fullName>
    </submittedName>
</protein>
<feature type="region of interest" description="Disordered" evidence="1">
    <location>
        <begin position="1"/>
        <end position="21"/>
    </location>
</feature>
<evidence type="ECO:0000313" key="2">
    <source>
        <dbReference type="Proteomes" id="UP000095280"/>
    </source>
</evidence>
<dbReference type="WBParaSite" id="maker-unitig_16001-snap-gene-0.9-mRNA-1">
    <property type="protein sequence ID" value="maker-unitig_16001-snap-gene-0.9-mRNA-1"/>
    <property type="gene ID" value="maker-unitig_16001-snap-gene-0.9"/>
</dbReference>
<feature type="region of interest" description="Disordered" evidence="1">
    <location>
        <begin position="343"/>
        <end position="362"/>
    </location>
</feature>
<feature type="compositionally biased region" description="Basic and acidic residues" evidence="1">
    <location>
        <begin position="343"/>
        <end position="358"/>
    </location>
</feature>